<dbReference type="OrthoDB" id="9804380at2"/>
<reference evidence="2 3" key="1">
    <citation type="submission" date="2019-03" db="EMBL/GenBank/DDBJ databases">
        <title>Diversity of the mouse oral microbiome.</title>
        <authorList>
            <person name="Joseph S."/>
            <person name="Aduse-Opoku J."/>
            <person name="Curtis M."/>
            <person name="Wade W."/>
            <person name="Hashim A."/>
        </authorList>
    </citation>
    <scope>NUCLEOTIDE SEQUENCE [LARGE SCALE GENOMIC DNA]</scope>
    <source>
        <strain evidence="2 3">WM131</strain>
    </source>
</reference>
<feature type="domain" description="Helicase HerA central" evidence="1">
    <location>
        <begin position="449"/>
        <end position="639"/>
    </location>
</feature>
<dbReference type="PANTHER" id="PTHR30121:SF6">
    <property type="entry name" value="SLR6007 PROTEIN"/>
    <property type="match status" value="1"/>
</dbReference>
<evidence type="ECO:0000259" key="1">
    <source>
        <dbReference type="Pfam" id="PF01935"/>
    </source>
</evidence>
<gene>
    <name evidence="2" type="ORF">E4T82_11750</name>
</gene>
<dbReference type="Gene3D" id="1.10.8.730">
    <property type="match status" value="1"/>
</dbReference>
<dbReference type="SUPFAM" id="SSF52540">
    <property type="entry name" value="P-loop containing nucleoside triphosphate hydrolases"/>
    <property type="match status" value="1"/>
</dbReference>
<dbReference type="Pfam" id="PF01935">
    <property type="entry name" value="DUF87"/>
    <property type="match status" value="1"/>
</dbReference>
<sequence length="790" mass="90215">MTLFKQKMSEKLTKSELARAERLKRQIKPTTQNTLAYTSLFQGGLMHIVGDSYSTTFRLGEVSYLAAEYEQQLTIGEAHAKAFNAIDASSSLQLLILNKRVKEDVLRQVLYEKNNDSNDDYRAELNAQIQERFDITSNNFEIRKYMTISQEAIDKKQAQLALQDVGVTLENIYKTIDVSFQPLTEMERLSVFSEILNGVETLPYTYHDLRISGLTSKDFIAPDLIEFNRKDIKINEMVSKTLYIKYYPKSMEDDLIKELTSVGLELAISIHATAYDTEEIIEDIEEAQAEANVEQIRSAKRAATSYIPTELVLGSQVSDDFEEAGNWRKEVKDRDQKIFRGLILVYFKANSYEELALHQSKIERAGRKVGVRFGEIYYHQEEALNTVLPIGKNYLDLHQNVRIKKVFPRSMTTANLATQIPFSSIDFISKSPDARYYGQNQASHNIISIDRKNDLLSASGVIMGASGSGKSVVAKNEIISTLLKYKRDKVIVIDPEAEYLDIGREFGAEIIDIAVGTDTSFNLMNIPDKEKLLEDDKDPEGAKSNFLVTLFTSLLSDFGDETISLIDRVTKLTYKRFEQPTLKEWYRVLSKQEEAEAKRLALKLEIYTLGSYDIFSKQTSVNLDNRFIIFNLQRLSGQLKHFALLVIQDFIWNQVVEARAKGEKVWFYFDELQLYFEEDYQATYFNHLWSRIRKYGCIPTGITQMPETLTGSPQGRKLLGNSHFKILLKLEGLALKEVKKVVKLTEQQARYVERPKAKGTGLIVAGDIVVPFENPIPKDSKLYRLIATDA</sequence>
<dbReference type="STRING" id="1432788.BU202_00805"/>
<dbReference type="EMBL" id="SPPD01000034">
    <property type="protein sequence ID" value="TFU96629.1"/>
    <property type="molecule type" value="Genomic_DNA"/>
</dbReference>
<dbReference type="PANTHER" id="PTHR30121">
    <property type="entry name" value="UNCHARACTERIZED PROTEIN YJGR-RELATED"/>
    <property type="match status" value="1"/>
</dbReference>
<evidence type="ECO:0000313" key="3">
    <source>
        <dbReference type="Proteomes" id="UP000297253"/>
    </source>
</evidence>
<evidence type="ECO:0000313" key="2">
    <source>
        <dbReference type="EMBL" id="TFU96629.1"/>
    </source>
</evidence>
<organism evidence="2 3">
    <name type="scientific">Streptococcus cuniculi</name>
    <dbReference type="NCBI Taxonomy" id="1432788"/>
    <lineage>
        <taxon>Bacteria</taxon>
        <taxon>Bacillati</taxon>
        <taxon>Bacillota</taxon>
        <taxon>Bacilli</taxon>
        <taxon>Lactobacillales</taxon>
        <taxon>Streptococcaceae</taxon>
        <taxon>Streptococcus</taxon>
    </lineage>
</organism>
<name>A0A4Y9J9K2_9STRE</name>
<dbReference type="Proteomes" id="UP000297253">
    <property type="component" value="Unassembled WGS sequence"/>
</dbReference>
<proteinExistence type="predicted"/>
<dbReference type="Gene3D" id="3.40.50.300">
    <property type="entry name" value="P-loop containing nucleotide triphosphate hydrolases"/>
    <property type="match status" value="1"/>
</dbReference>
<dbReference type="NCBIfam" id="NF045971">
    <property type="entry name" value="conju_CD1110"/>
    <property type="match status" value="1"/>
</dbReference>
<comment type="caution">
    <text evidence="2">The sequence shown here is derived from an EMBL/GenBank/DDBJ whole genome shotgun (WGS) entry which is preliminary data.</text>
</comment>
<dbReference type="AlphaFoldDB" id="A0A4Y9J9K2"/>
<protein>
    <submittedName>
        <fullName evidence="2">DUF87 domain-containing protein</fullName>
    </submittedName>
</protein>
<dbReference type="InterPro" id="IPR002789">
    <property type="entry name" value="HerA_central"/>
</dbReference>
<dbReference type="InterPro" id="IPR027417">
    <property type="entry name" value="P-loop_NTPase"/>
</dbReference>
<accession>A0A4Y9J9K2</accession>
<dbReference type="InterPro" id="IPR051162">
    <property type="entry name" value="T4SS_component"/>
</dbReference>